<accession>A0ABM3RRL3</accession>
<evidence type="ECO:0000256" key="1">
    <source>
        <dbReference type="ARBA" id="ARBA00001968"/>
    </source>
</evidence>
<dbReference type="PANTHER" id="PTHR22930">
    <property type="match status" value="1"/>
</dbReference>
<evidence type="ECO:0000256" key="3">
    <source>
        <dbReference type="ARBA" id="ARBA00006958"/>
    </source>
</evidence>
<name>A0ABM3RRL3_SPIOL</name>
<evidence type="ECO:0000259" key="9">
    <source>
        <dbReference type="Pfam" id="PF26138"/>
    </source>
</evidence>
<protein>
    <recommendedName>
        <fullName evidence="12">DDE Tnp4 domain-containing protein</fullName>
    </recommendedName>
</protein>
<feature type="domain" description="DUF8040" evidence="9">
    <location>
        <begin position="35"/>
        <end position="113"/>
    </location>
</feature>
<evidence type="ECO:0000256" key="2">
    <source>
        <dbReference type="ARBA" id="ARBA00004123"/>
    </source>
</evidence>
<keyword evidence="6" id="KW-0378">Hydrolase</keyword>
<evidence type="ECO:0000256" key="5">
    <source>
        <dbReference type="ARBA" id="ARBA00022723"/>
    </source>
</evidence>
<organism evidence="10 11">
    <name type="scientific">Spinacia oleracea</name>
    <name type="common">Spinach</name>
    <dbReference type="NCBI Taxonomy" id="3562"/>
    <lineage>
        <taxon>Eukaryota</taxon>
        <taxon>Viridiplantae</taxon>
        <taxon>Streptophyta</taxon>
        <taxon>Embryophyta</taxon>
        <taxon>Tracheophyta</taxon>
        <taxon>Spermatophyta</taxon>
        <taxon>Magnoliopsida</taxon>
        <taxon>eudicotyledons</taxon>
        <taxon>Gunneridae</taxon>
        <taxon>Pentapetalae</taxon>
        <taxon>Caryophyllales</taxon>
        <taxon>Chenopodiaceae</taxon>
        <taxon>Chenopodioideae</taxon>
        <taxon>Anserineae</taxon>
        <taxon>Spinacia</taxon>
    </lineage>
</organism>
<dbReference type="RefSeq" id="XP_056698195.1">
    <property type="nucleotide sequence ID" value="XM_056842217.1"/>
</dbReference>
<comment type="similarity">
    <text evidence="3">Belongs to the HARBI1 family.</text>
</comment>
<dbReference type="Pfam" id="PF26138">
    <property type="entry name" value="DUF8040"/>
    <property type="match status" value="1"/>
</dbReference>
<dbReference type="InterPro" id="IPR058353">
    <property type="entry name" value="DUF8040"/>
</dbReference>
<evidence type="ECO:0000256" key="7">
    <source>
        <dbReference type="ARBA" id="ARBA00023242"/>
    </source>
</evidence>
<dbReference type="GeneID" id="130471877"/>
<feature type="domain" description="DDE Tnp4" evidence="8">
    <location>
        <begin position="188"/>
        <end position="278"/>
    </location>
</feature>
<evidence type="ECO:0000313" key="11">
    <source>
        <dbReference type="RefSeq" id="XP_056698195.1"/>
    </source>
</evidence>
<sequence length="343" mass="39823">MILRKRVRRRLLREPSAHNPIYRLEHLDGMIVRSDIACIEQLRMDRRTSNVLASMIREIGGLSDTKNMVVEEMLAMFLHILAFEEKNREIKYDFHRSGETISRHFHDVLRAVLQLSSILLKKPVPIPEDCDDDRWKWFTNCIGALDGTLINVNVPVIDKSRHRSRKNTISTNVLGACAPDMQFIYVLAGNYYLADAGYKHFEGFLVPYRNTPYHEWRNGSEQPNTREVIFNMRHASARNVIERAFGLLKIRWAALSKGTKYPLNTQIDIILACVYIHNHIRQQMSIDPIKAELDDIREDEGNDEGENAGEFIQNLDATNAWSIFRNGLAQNMYNSWLARRNQQ</sequence>
<reference evidence="11" key="2">
    <citation type="submission" date="2025-08" db="UniProtKB">
        <authorList>
            <consortium name="RefSeq"/>
        </authorList>
    </citation>
    <scope>IDENTIFICATION</scope>
    <source>
        <tissue evidence="11">Leaf</tissue>
    </source>
</reference>
<evidence type="ECO:0000256" key="4">
    <source>
        <dbReference type="ARBA" id="ARBA00022722"/>
    </source>
</evidence>
<evidence type="ECO:0000313" key="10">
    <source>
        <dbReference type="Proteomes" id="UP000813463"/>
    </source>
</evidence>
<evidence type="ECO:0000256" key="6">
    <source>
        <dbReference type="ARBA" id="ARBA00022801"/>
    </source>
</evidence>
<evidence type="ECO:0008006" key="12">
    <source>
        <dbReference type="Google" id="ProtNLM"/>
    </source>
</evidence>
<comment type="subcellular location">
    <subcellularLocation>
        <location evidence="2">Nucleus</location>
    </subcellularLocation>
</comment>
<dbReference type="InterPro" id="IPR027806">
    <property type="entry name" value="HARBI1_dom"/>
</dbReference>
<keyword evidence="5" id="KW-0479">Metal-binding</keyword>
<evidence type="ECO:0000259" key="8">
    <source>
        <dbReference type="Pfam" id="PF13359"/>
    </source>
</evidence>
<comment type="cofactor">
    <cofactor evidence="1">
        <name>a divalent metal cation</name>
        <dbReference type="ChEBI" id="CHEBI:60240"/>
    </cofactor>
</comment>
<dbReference type="PANTHER" id="PTHR22930:SF293">
    <property type="entry name" value="PROTEIN ALP1-LIKE"/>
    <property type="match status" value="1"/>
</dbReference>
<gene>
    <name evidence="11" type="primary">LOC130471877</name>
</gene>
<keyword evidence="10" id="KW-1185">Reference proteome</keyword>
<proteinExistence type="inferred from homology"/>
<keyword evidence="4" id="KW-0540">Nuclease</keyword>
<dbReference type="InterPro" id="IPR045249">
    <property type="entry name" value="HARBI1-like"/>
</dbReference>
<reference evidence="10" key="1">
    <citation type="journal article" date="2021" name="Nat. Commun.">
        <title>Genomic analyses provide insights into spinach domestication and the genetic basis of agronomic traits.</title>
        <authorList>
            <person name="Cai X."/>
            <person name="Sun X."/>
            <person name="Xu C."/>
            <person name="Sun H."/>
            <person name="Wang X."/>
            <person name="Ge C."/>
            <person name="Zhang Z."/>
            <person name="Wang Q."/>
            <person name="Fei Z."/>
            <person name="Jiao C."/>
            <person name="Wang Q."/>
        </authorList>
    </citation>
    <scope>NUCLEOTIDE SEQUENCE [LARGE SCALE GENOMIC DNA]</scope>
    <source>
        <strain evidence="10">cv. Varoflay</strain>
    </source>
</reference>
<keyword evidence="7" id="KW-0539">Nucleus</keyword>
<dbReference type="Proteomes" id="UP000813463">
    <property type="component" value="Chromosome 4"/>
</dbReference>
<dbReference type="Pfam" id="PF13359">
    <property type="entry name" value="DDE_Tnp_4"/>
    <property type="match status" value="1"/>
</dbReference>